<protein>
    <submittedName>
        <fullName evidence="2">Uncharacterized protein</fullName>
    </submittedName>
</protein>
<evidence type="ECO:0000256" key="1">
    <source>
        <dbReference type="SAM" id="Phobius"/>
    </source>
</evidence>
<keyword evidence="1" id="KW-0812">Transmembrane</keyword>
<dbReference type="RefSeq" id="WP_176974009.1">
    <property type="nucleotide sequence ID" value="NZ_FNOY01000043.1"/>
</dbReference>
<keyword evidence="1" id="KW-0472">Membrane</keyword>
<gene>
    <name evidence="2" type="ORF">SAMN05421881_104319</name>
</gene>
<proteinExistence type="predicted"/>
<dbReference type="Proteomes" id="UP000198640">
    <property type="component" value="Unassembled WGS sequence"/>
</dbReference>
<evidence type="ECO:0000313" key="3">
    <source>
        <dbReference type="Proteomes" id="UP000198640"/>
    </source>
</evidence>
<dbReference type="AlphaFoldDB" id="A0A1H3KXP3"/>
<reference evidence="2 3" key="1">
    <citation type="submission" date="2016-10" db="EMBL/GenBank/DDBJ databases">
        <authorList>
            <person name="de Groot N.N."/>
        </authorList>
    </citation>
    <scope>NUCLEOTIDE SEQUENCE [LARGE SCALE GENOMIC DNA]</scope>
    <source>
        <strain evidence="2 3">Nm1</strain>
    </source>
</reference>
<evidence type="ECO:0000313" key="2">
    <source>
        <dbReference type="EMBL" id="SDY56415.1"/>
    </source>
</evidence>
<name>A0A1H3KXP3_9PROT</name>
<sequence length="46" mass="5147">MGYNDAATTQREESKEKEAWKVTIVTTVAFIVIGFMIWSTGMGGKY</sequence>
<feature type="transmembrane region" description="Helical" evidence="1">
    <location>
        <begin position="20"/>
        <end position="38"/>
    </location>
</feature>
<accession>A0A1H3KXP3</accession>
<dbReference type="EMBL" id="FNOY01000043">
    <property type="protein sequence ID" value="SDY56415.1"/>
    <property type="molecule type" value="Genomic_DNA"/>
</dbReference>
<keyword evidence="1" id="KW-1133">Transmembrane helix</keyword>
<keyword evidence="3" id="KW-1185">Reference proteome</keyword>
<organism evidence="2 3">
    <name type="scientific">Nitrosomonas halophila</name>
    <dbReference type="NCBI Taxonomy" id="44576"/>
    <lineage>
        <taxon>Bacteria</taxon>
        <taxon>Pseudomonadati</taxon>
        <taxon>Pseudomonadota</taxon>
        <taxon>Betaproteobacteria</taxon>
        <taxon>Nitrosomonadales</taxon>
        <taxon>Nitrosomonadaceae</taxon>
        <taxon>Nitrosomonas</taxon>
    </lineage>
</organism>